<feature type="domain" description="ShKT" evidence="2">
    <location>
        <begin position="68"/>
        <end position="84"/>
    </location>
</feature>
<reference evidence="3" key="1">
    <citation type="submission" date="2023-10" db="EMBL/GenBank/DDBJ databases">
        <title>Genome assembly of Pristionchus species.</title>
        <authorList>
            <person name="Yoshida K."/>
            <person name="Sommer R.J."/>
        </authorList>
    </citation>
    <scope>NUCLEOTIDE SEQUENCE</scope>
    <source>
        <strain evidence="3">RS0144</strain>
    </source>
</reference>
<sequence length="94" mass="10153">IRISAIIIFLFSIGALTAITEGVDLSASCVLKSHLCGIAAYNAMMNFYCKKTCNRDCTPFTTTTTLKPCADVTPDCANKKLLCSMTSFLDLTSQ</sequence>
<dbReference type="PANTHER" id="PTHR21724">
    <property type="entry name" value="SHKT DOMAIN-CONTAINING PROTEIN"/>
    <property type="match status" value="1"/>
</dbReference>
<dbReference type="Pfam" id="PF01549">
    <property type="entry name" value="ShK"/>
    <property type="match status" value="2"/>
</dbReference>
<comment type="caution">
    <text evidence="3">The sequence shown here is derived from an EMBL/GenBank/DDBJ whole genome shotgun (WGS) entry which is preliminary data.</text>
</comment>
<evidence type="ECO:0000259" key="2">
    <source>
        <dbReference type="Pfam" id="PF01549"/>
    </source>
</evidence>
<gene>
    <name evidence="3" type="ORF">PENTCL1PPCAC_14858</name>
</gene>
<feature type="signal peptide" evidence="1">
    <location>
        <begin position="1"/>
        <end position="22"/>
    </location>
</feature>
<evidence type="ECO:0000313" key="4">
    <source>
        <dbReference type="Proteomes" id="UP001432027"/>
    </source>
</evidence>
<keyword evidence="4" id="KW-1185">Reference proteome</keyword>
<dbReference type="PANTHER" id="PTHR21724:SF94">
    <property type="entry name" value="SHKT DOMAIN-CONTAINING PROTEIN"/>
    <property type="match status" value="1"/>
</dbReference>
<feature type="chain" id="PRO_5043686169" description="ShKT domain-containing protein" evidence="1">
    <location>
        <begin position="23"/>
        <end position="94"/>
    </location>
</feature>
<dbReference type="AlphaFoldDB" id="A0AAV5TG59"/>
<dbReference type="EMBL" id="BTSX01000004">
    <property type="protein sequence ID" value="GMS92683.1"/>
    <property type="molecule type" value="Genomic_DNA"/>
</dbReference>
<protein>
    <recommendedName>
        <fullName evidence="2">ShKT domain-containing protein</fullName>
    </recommendedName>
</protein>
<name>A0AAV5TG59_9BILA</name>
<evidence type="ECO:0000313" key="3">
    <source>
        <dbReference type="EMBL" id="GMS92683.1"/>
    </source>
</evidence>
<feature type="non-terminal residue" evidence="3">
    <location>
        <position position="1"/>
    </location>
</feature>
<keyword evidence="1" id="KW-0732">Signal</keyword>
<accession>A0AAV5TG59</accession>
<feature type="non-terminal residue" evidence="3">
    <location>
        <position position="94"/>
    </location>
</feature>
<feature type="domain" description="ShKT" evidence="2">
    <location>
        <begin position="24"/>
        <end position="55"/>
    </location>
</feature>
<organism evidence="3 4">
    <name type="scientific">Pristionchus entomophagus</name>
    <dbReference type="NCBI Taxonomy" id="358040"/>
    <lineage>
        <taxon>Eukaryota</taxon>
        <taxon>Metazoa</taxon>
        <taxon>Ecdysozoa</taxon>
        <taxon>Nematoda</taxon>
        <taxon>Chromadorea</taxon>
        <taxon>Rhabditida</taxon>
        <taxon>Rhabditina</taxon>
        <taxon>Diplogasteromorpha</taxon>
        <taxon>Diplogasteroidea</taxon>
        <taxon>Neodiplogasteridae</taxon>
        <taxon>Pristionchus</taxon>
    </lineage>
</organism>
<proteinExistence type="predicted"/>
<evidence type="ECO:0000256" key="1">
    <source>
        <dbReference type="SAM" id="SignalP"/>
    </source>
</evidence>
<dbReference type="Proteomes" id="UP001432027">
    <property type="component" value="Unassembled WGS sequence"/>
</dbReference>
<dbReference type="InterPro" id="IPR003582">
    <property type="entry name" value="ShKT_dom"/>
</dbReference>